<sequence>MDCIFCAIAAGEASAHRVFEDGTTVAFLDARPLFPGHVLVVPRQHAQTLTDLPEAEVGPFFARVRLVTGAVERAMAAAGSFVAANNRVSQSVPHFHVHVVPRNPKDGLRGFFWPRHRYASDGEAAQVAARVRAALETDRG</sequence>
<dbReference type="EMBL" id="JARJBC010000005">
    <property type="protein sequence ID" value="MDF3289651.1"/>
    <property type="molecule type" value="Genomic_DNA"/>
</dbReference>
<evidence type="ECO:0000313" key="4">
    <source>
        <dbReference type="Proteomes" id="UP001216579"/>
    </source>
</evidence>
<dbReference type="SUPFAM" id="SSF54197">
    <property type="entry name" value="HIT-like"/>
    <property type="match status" value="1"/>
</dbReference>
<dbReference type="InterPro" id="IPR011146">
    <property type="entry name" value="HIT-like"/>
</dbReference>
<name>A0ABT5ZIL2_9ACTN</name>
<dbReference type="Proteomes" id="UP001216579">
    <property type="component" value="Unassembled WGS sequence"/>
</dbReference>
<keyword evidence="4" id="KW-1185">Reference proteome</keyword>
<comment type="caution">
    <text evidence="3">The sequence shown here is derived from an EMBL/GenBank/DDBJ whole genome shotgun (WGS) entry which is preliminary data.</text>
</comment>
<dbReference type="InterPro" id="IPR036265">
    <property type="entry name" value="HIT-like_sf"/>
</dbReference>
<evidence type="ECO:0000259" key="2">
    <source>
        <dbReference type="PROSITE" id="PS51084"/>
    </source>
</evidence>
<proteinExistence type="predicted"/>
<evidence type="ECO:0000313" key="3">
    <source>
        <dbReference type="EMBL" id="MDF3289651.1"/>
    </source>
</evidence>
<dbReference type="PANTHER" id="PTHR46648">
    <property type="entry name" value="HIT FAMILY PROTEIN 1"/>
    <property type="match status" value="1"/>
</dbReference>
<dbReference type="Pfam" id="PF01230">
    <property type="entry name" value="HIT"/>
    <property type="match status" value="1"/>
</dbReference>
<reference evidence="3 4" key="1">
    <citation type="submission" date="2023-03" db="EMBL/GenBank/DDBJ databases">
        <title>Draft genome sequence of Streptomyces sp. RB6PN23 isolated from peat swamp forest in Thailand.</title>
        <authorList>
            <person name="Klaysubun C."/>
            <person name="Duangmal K."/>
        </authorList>
    </citation>
    <scope>NUCLEOTIDE SEQUENCE [LARGE SCALE GENOMIC DNA]</scope>
    <source>
        <strain evidence="3 4">RB6PN23</strain>
    </source>
</reference>
<organism evidence="3 4">
    <name type="scientific">Streptomyces silvisoli</name>
    <dbReference type="NCBI Taxonomy" id="3034235"/>
    <lineage>
        <taxon>Bacteria</taxon>
        <taxon>Bacillati</taxon>
        <taxon>Actinomycetota</taxon>
        <taxon>Actinomycetes</taxon>
        <taxon>Kitasatosporales</taxon>
        <taxon>Streptomycetaceae</taxon>
        <taxon>Streptomyces</taxon>
    </lineage>
</organism>
<feature type="short sequence motif" description="Histidine triad motif" evidence="1">
    <location>
        <begin position="94"/>
        <end position="98"/>
    </location>
</feature>
<accession>A0ABT5ZIL2</accession>
<dbReference type="Gene3D" id="3.30.428.10">
    <property type="entry name" value="HIT-like"/>
    <property type="match status" value="1"/>
</dbReference>
<dbReference type="RefSeq" id="WP_276093177.1">
    <property type="nucleotide sequence ID" value="NZ_JARJBC010000005.1"/>
</dbReference>
<dbReference type="PRINTS" id="PR00332">
    <property type="entry name" value="HISTRIAD"/>
</dbReference>
<dbReference type="InterPro" id="IPR001310">
    <property type="entry name" value="Histidine_triad_HIT"/>
</dbReference>
<dbReference type="PROSITE" id="PS51084">
    <property type="entry name" value="HIT_2"/>
    <property type="match status" value="1"/>
</dbReference>
<protein>
    <submittedName>
        <fullName evidence="3">HIT family protein</fullName>
    </submittedName>
</protein>
<dbReference type="PANTHER" id="PTHR46648:SF1">
    <property type="entry name" value="ADENOSINE 5'-MONOPHOSPHORAMIDASE HNT1"/>
    <property type="match status" value="1"/>
</dbReference>
<gene>
    <name evidence="3" type="ORF">P3G67_10450</name>
</gene>
<feature type="domain" description="HIT" evidence="2">
    <location>
        <begin position="4"/>
        <end position="109"/>
    </location>
</feature>
<evidence type="ECO:0000256" key="1">
    <source>
        <dbReference type="PROSITE-ProRule" id="PRU00464"/>
    </source>
</evidence>